<reference evidence="1 2" key="2">
    <citation type="submission" date="2018-11" db="EMBL/GenBank/DDBJ databases">
        <authorList>
            <consortium name="Pathogen Informatics"/>
        </authorList>
    </citation>
    <scope>NUCLEOTIDE SEQUENCE [LARGE SCALE GENOMIC DNA]</scope>
</reference>
<protein>
    <submittedName>
        <fullName evidence="1 3">Uncharacterized protein</fullName>
    </submittedName>
</protein>
<reference evidence="3" key="1">
    <citation type="submission" date="2017-02" db="UniProtKB">
        <authorList>
            <consortium name="WormBaseParasite"/>
        </authorList>
    </citation>
    <scope>IDENTIFICATION</scope>
</reference>
<evidence type="ECO:0000313" key="2">
    <source>
        <dbReference type="Proteomes" id="UP000274504"/>
    </source>
</evidence>
<organism evidence="3">
    <name type="scientific">Hymenolepis diminuta</name>
    <name type="common">Rat tapeworm</name>
    <dbReference type="NCBI Taxonomy" id="6216"/>
    <lineage>
        <taxon>Eukaryota</taxon>
        <taxon>Metazoa</taxon>
        <taxon>Spiralia</taxon>
        <taxon>Lophotrochozoa</taxon>
        <taxon>Platyhelminthes</taxon>
        <taxon>Cestoda</taxon>
        <taxon>Eucestoda</taxon>
        <taxon>Cyclophyllidea</taxon>
        <taxon>Hymenolepididae</taxon>
        <taxon>Hymenolepis</taxon>
    </lineage>
</organism>
<dbReference type="EMBL" id="UYSG01003940">
    <property type="protein sequence ID" value="VDL58320.1"/>
    <property type="molecule type" value="Genomic_DNA"/>
</dbReference>
<dbReference type="AlphaFoldDB" id="A0A0R3SM39"/>
<sequence>MKSYQIFKNQLSMNPFSKISNFLKRSMKMILTQVCLETGIC</sequence>
<accession>A0A0R3SM39</accession>
<gene>
    <name evidence="1" type="ORF">HDID_LOCUS6002</name>
</gene>
<dbReference type="Proteomes" id="UP000274504">
    <property type="component" value="Unassembled WGS sequence"/>
</dbReference>
<evidence type="ECO:0000313" key="1">
    <source>
        <dbReference type="EMBL" id="VDL58320.1"/>
    </source>
</evidence>
<name>A0A0R3SM39_HYMDI</name>
<evidence type="ECO:0000313" key="3">
    <source>
        <dbReference type="WBParaSite" id="HDID_0000600401-mRNA-1"/>
    </source>
</evidence>
<dbReference type="WBParaSite" id="HDID_0000600401-mRNA-1">
    <property type="protein sequence ID" value="HDID_0000600401-mRNA-1"/>
    <property type="gene ID" value="HDID_0000600401"/>
</dbReference>
<proteinExistence type="predicted"/>